<dbReference type="EMBL" id="PP511690">
    <property type="protein sequence ID" value="XCD06596.1"/>
    <property type="molecule type" value="Genomic_DNA"/>
</dbReference>
<sequence length="109" mass="12671">MQSGFYVVGKILGYRVDRRVNQSTGEERTRYFMGMELQEPNGYGGFNISTQEIRVDDKSFNDGFKNMVEKMKQKTVMALVRPREWAMENGRTGIVYTLDENSTIEEIKQ</sequence>
<protein>
    <submittedName>
        <fullName evidence="1">DNA binding protein</fullName>
    </submittedName>
</protein>
<name>A0AAU8B6P0_9VIRU</name>
<organism evidence="1">
    <name type="scientific">Dulem virus 55</name>
    <dbReference type="NCBI Taxonomy" id="3145766"/>
    <lineage>
        <taxon>Viruses</taxon>
        <taxon>Monodnaviria</taxon>
        <taxon>Loebvirae</taxon>
        <taxon>Hofneiviricota</taxon>
        <taxon>Faserviricetes</taxon>
        <taxon>Tubulavirales</taxon>
        <taxon>Inoviridae</taxon>
        <taxon>Inovirus</taxon>
    </lineage>
</organism>
<dbReference type="InterPro" id="IPR035411">
    <property type="entry name" value="Putative_G5P"/>
</dbReference>
<reference evidence="1" key="1">
    <citation type="submission" date="2024-03" db="EMBL/GenBank/DDBJ databases">
        <title>Diverse circular DNA viruses in blood, oral, and fecal samples of captive lemurs.</title>
        <authorList>
            <person name="Paietta E.N."/>
            <person name="Kraberger S."/>
            <person name="Lund M.C."/>
            <person name="Custer J.M."/>
            <person name="Vargas K.M."/>
            <person name="Ehmke E.E."/>
            <person name="Yoder A.D."/>
            <person name="Varsani A."/>
        </authorList>
    </citation>
    <scope>NUCLEOTIDE SEQUENCE</scope>
    <source>
        <strain evidence="1">Duke_25SF_70</strain>
    </source>
</reference>
<evidence type="ECO:0000313" key="1">
    <source>
        <dbReference type="EMBL" id="XCD06596.1"/>
    </source>
</evidence>
<accession>A0AAU8B6P0</accession>
<dbReference type="Pfam" id="PF17426">
    <property type="entry name" value="Putative_G5P"/>
    <property type="match status" value="1"/>
</dbReference>
<proteinExistence type="predicted"/>